<organism evidence="1 2">
    <name type="scientific">Trichogramma kaykai</name>
    <dbReference type="NCBI Taxonomy" id="54128"/>
    <lineage>
        <taxon>Eukaryota</taxon>
        <taxon>Metazoa</taxon>
        <taxon>Ecdysozoa</taxon>
        <taxon>Arthropoda</taxon>
        <taxon>Hexapoda</taxon>
        <taxon>Insecta</taxon>
        <taxon>Pterygota</taxon>
        <taxon>Neoptera</taxon>
        <taxon>Endopterygota</taxon>
        <taxon>Hymenoptera</taxon>
        <taxon>Apocrita</taxon>
        <taxon>Proctotrupomorpha</taxon>
        <taxon>Chalcidoidea</taxon>
        <taxon>Trichogrammatidae</taxon>
        <taxon>Trichogramma</taxon>
    </lineage>
</organism>
<accession>A0ABD2WI55</accession>
<gene>
    <name evidence="1" type="ORF">TKK_013050</name>
</gene>
<proteinExistence type="predicted"/>
<protein>
    <submittedName>
        <fullName evidence="1">Uncharacterized protein</fullName>
    </submittedName>
</protein>
<comment type="caution">
    <text evidence="1">The sequence shown here is derived from an EMBL/GenBank/DDBJ whole genome shotgun (WGS) entry which is preliminary data.</text>
</comment>
<sequence>MAGLKQEIEEVGLTCQTLLDSCSPTTAVISRRGIAQVIDYLRDLKAKGNFPPDDLKYARAERIFGKQKNIQRHRTRSAVVTADVLPPLCEVAELRQLEEILENRHDPQTD</sequence>
<evidence type="ECO:0000313" key="2">
    <source>
        <dbReference type="Proteomes" id="UP001627154"/>
    </source>
</evidence>
<keyword evidence="2" id="KW-1185">Reference proteome</keyword>
<dbReference type="AlphaFoldDB" id="A0ABD2WI55"/>
<dbReference type="Proteomes" id="UP001627154">
    <property type="component" value="Unassembled WGS sequence"/>
</dbReference>
<name>A0ABD2WI55_9HYME</name>
<dbReference type="EMBL" id="JBJJXI010000106">
    <property type="protein sequence ID" value="KAL3392217.1"/>
    <property type="molecule type" value="Genomic_DNA"/>
</dbReference>
<evidence type="ECO:0000313" key="1">
    <source>
        <dbReference type="EMBL" id="KAL3392217.1"/>
    </source>
</evidence>
<reference evidence="1 2" key="1">
    <citation type="journal article" date="2024" name="bioRxiv">
        <title>A reference genome for Trichogramma kaykai: A tiny desert-dwelling parasitoid wasp with competing sex-ratio distorters.</title>
        <authorList>
            <person name="Culotta J."/>
            <person name="Lindsey A.R."/>
        </authorList>
    </citation>
    <scope>NUCLEOTIDE SEQUENCE [LARGE SCALE GENOMIC DNA]</scope>
    <source>
        <strain evidence="1 2">KSX58</strain>
    </source>
</reference>